<organism evidence="1 2">
    <name type="scientific">Populus alba</name>
    <name type="common">White poplar</name>
    <dbReference type="NCBI Taxonomy" id="43335"/>
    <lineage>
        <taxon>Eukaryota</taxon>
        <taxon>Viridiplantae</taxon>
        <taxon>Streptophyta</taxon>
        <taxon>Embryophyta</taxon>
        <taxon>Tracheophyta</taxon>
        <taxon>Spermatophyta</taxon>
        <taxon>Magnoliopsida</taxon>
        <taxon>eudicotyledons</taxon>
        <taxon>Gunneridae</taxon>
        <taxon>Pentapetalae</taxon>
        <taxon>rosids</taxon>
        <taxon>fabids</taxon>
        <taxon>Malpighiales</taxon>
        <taxon>Salicaceae</taxon>
        <taxon>Saliceae</taxon>
        <taxon>Populus</taxon>
    </lineage>
</organism>
<sequence>MENIGKLVVYKNEWRKMSGRLKSIAVVGREESVYVKTIKRSCREKDSYFVSLILLPSTKQHNSRSGYPYQARVVW</sequence>
<evidence type="ECO:0000313" key="2">
    <source>
        <dbReference type="Proteomes" id="UP000309997"/>
    </source>
</evidence>
<reference evidence="1 2" key="1">
    <citation type="journal article" date="2024" name="Plant Biotechnol. J.">
        <title>Genome and CRISPR/Cas9 system of a widespread forest tree (Populus alba) in the world.</title>
        <authorList>
            <person name="Liu Y.J."/>
            <person name="Jiang P.F."/>
            <person name="Han X.M."/>
            <person name="Li X.Y."/>
            <person name="Wang H.M."/>
            <person name="Wang Y.J."/>
            <person name="Wang X.X."/>
            <person name="Zeng Q.Y."/>
        </authorList>
    </citation>
    <scope>NUCLEOTIDE SEQUENCE [LARGE SCALE GENOMIC DNA]</scope>
    <source>
        <strain evidence="2">cv. PAL-ZL1</strain>
    </source>
</reference>
<protein>
    <submittedName>
        <fullName evidence="1">Uncharacterized protein</fullName>
    </submittedName>
</protein>
<gene>
    <name evidence="1" type="ORF">D5086_017013</name>
</gene>
<comment type="caution">
    <text evidence="1">The sequence shown here is derived from an EMBL/GenBank/DDBJ whole genome shotgun (WGS) entry which is preliminary data.</text>
</comment>
<dbReference type="Proteomes" id="UP000309997">
    <property type="component" value="Unassembled WGS sequence"/>
</dbReference>
<accession>A0ACC4BXD0</accession>
<name>A0ACC4BXD0_POPAL</name>
<proteinExistence type="predicted"/>
<dbReference type="EMBL" id="RCHU02000008">
    <property type="protein sequence ID" value="KAL3582681.1"/>
    <property type="molecule type" value="Genomic_DNA"/>
</dbReference>
<evidence type="ECO:0000313" key="1">
    <source>
        <dbReference type="EMBL" id="KAL3582681.1"/>
    </source>
</evidence>
<keyword evidence="2" id="KW-1185">Reference proteome</keyword>